<keyword evidence="1" id="KW-0175">Coiled coil</keyword>
<evidence type="ECO:0000313" key="4">
    <source>
        <dbReference type="Proteomes" id="UP000266234"/>
    </source>
</evidence>
<name>A0A395RGD9_9HYPO</name>
<dbReference type="EMBL" id="PXOG01000396">
    <property type="protein sequence ID" value="RGP59188.1"/>
    <property type="molecule type" value="Genomic_DNA"/>
</dbReference>
<gene>
    <name evidence="3" type="ORF">FLONG3_11261</name>
</gene>
<sequence>MAGRDYRDRPYPSYNQQRSRSRDSRGRERDRDFRRDDGRESGPSRSQNGRDLFDRPITKSHGRTIGVSNGSDEGIADPRKIGQRPSSASSGARRASGCDSSNLIELIGEMSFYRVQLINAETRLNRTKRELEGSGSRPTEFSSIGELKRKELDRGEEEVTRWSQKLHQITTKLQAEFNPLMKPPTNSAIQPGTPTHIRNVLELEPRLMELHKSVTTVMDKQLQDEVKKLQEAIDEEARKNQVLEDKFQAEQIKSRSLEERVNQLERMYQTIKPTVEAQMSVIDTKITDRMTRLEKDFSKGMSDTVESTKHLQGLVAGHAGQLADLINKSSANLEARALINDSEVEQLQKSFTEDHNKQLAGPKFNSPTATKSSPTATQAKLPYLSFELSQVQETLKMQSRTINSLQQKLDSASVKLGDLDKSIEQSSKNSQDAKALAERQSSVVDKQGKTRKSLEESFSALQNTVRGQGEKYSALESELTRFCSERAEEHKILDTAVASLDSKTEGILKDQKSITAGMASLDSSVKDKLQIQDAHASELARLQSSVKQQQERTNELEEKLIIPTIQTVELSGLALFVEEQKKLNMKYDEDIRDLKTNFRYLDARDTSTFDDIEDLTKKCRDYATARYVDTIAQELVDKMSTLRPKTPPPPIPTSLMTKETITQTVDARILQLDIATKDKMAGLFENIAKTIDDLKENTSKVATDLNERMSKFYEGLDESKKQTKLAIEAVEGLQKRCNEQTSELKRQERVMNSVFEDINKLRGGTNKMFDDIQFRVEMVDGWVKNLSTKQWYDNVAQHIVNYVPAHFNGQLNSLSIRVTDLENRGHDSEGASKRRKASNGSPLVMNGGH</sequence>
<feature type="region of interest" description="Disordered" evidence="2">
    <location>
        <begin position="1"/>
        <end position="98"/>
    </location>
</feature>
<feature type="region of interest" description="Disordered" evidence="2">
    <location>
        <begin position="355"/>
        <end position="376"/>
    </location>
</feature>
<dbReference type="AlphaFoldDB" id="A0A395RGD9"/>
<accession>A0A395RGD9</accession>
<evidence type="ECO:0000256" key="2">
    <source>
        <dbReference type="SAM" id="MobiDB-lite"/>
    </source>
</evidence>
<evidence type="ECO:0000256" key="1">
    <source>
        <dbReference type="SAM" id="Coils"/>
    </source>
</evidence>
<feature type="region of interest" description="Disordered" evidence="2">
    <location>
        <begin position="424"/>
        <end position="450"/>
    </location>
</feature>
<dbReference type="STRING" id="694270.A0A395RGD9"/>
<feature type="compositionally biased region" description="Low complexity" evidence="2">
    <location>
        <begin position="83"/>
        <end position="98"/>
    </location>
</feature>
<feature type="compositionally biased region" description="Low complexity" evidence="2">
    <location>
        <begin position="366"/>
        <end position="376"/>
    </location>
</feature>
<feature type="region of interest" description="Disordered" evidence="2">
    <location>
        <begin position="129"/>
        <end position="159"/>
    </location>
</feature>
<reference evidence="3 4" key="1">
    <citation type="journal article" date="2018" name="PLoS Pathog.">
        <title>Evolution of structural diversity of trichothecenes, a family of toxins produced by plant pathogenic and entomopathogenic fungi.</title>
        <authorList>
            <person name="Proctor R.H."/>
            <person name="McCormick S.P."/>
            <person name="Kim H.S."/>
            <person name="Cardoza R.E."/>
            <person name="Stanley A.M."/>
            <person name="Lindo L."/>
            <person name="Kelly A."/>
            <person name="Brown D.W."/>
            <person name="Lee T."/>
            <person name="Vaughan M.M."/>
            <person name="Alexander N.J."/>
            <person name="Busman M."/>
            <person name="Gutierrez S."/>
        </authorList>
    </citation>
    <scope>NUCLEOTIDE SEQUENCE [LARGE SCALE GENOMIC DNA]</scope>
    <source>
        <strain evidence="3 4">NRRL 20695</strain>
    </source>
</reference>
<keyword evidence="4" id="KW-1185">Reference proteome</keyword>
<comment type="caution">
    <text evidence="3">The sequence shown here is derived from an EMBL/GenBank/DDBJ whole genome shotgun (WGS) entry which is preliminary data.</text>
</comment>
<feature type="coiled-coil region" evidence="1">
    <location>
        <begin position="219"/>
        <end position="267"/>
    </location>
</feature>
<feature type="compositionally biased region" description="Basic and acidic residues" evidence="2">
    <location>
        <begin position="20"/>
        <end position="42"/>
    </location>
</feature>
<feature type="compositionally biased region" description="Basic and acidic residues" evidence="2">
    <location>
        <begin position="1"/>
        <end position="10"/>
    </location>
</feature>
<feature type="coiled-coil region" evidence="1">
    <location>
        <begin position="388"/>
        <end position="415"/>
    </location>
</feature>
<feature type="compositionally biased region" description="Basic and acidic residues" evidence="2">
    <location>
        <begin position="146"/>
        <end position="159"/>
    </location>
</feature>
<protein>
    <submittedName>
        <fullName evidence="3">Uncharacterized protein</fullName>
    </submittedName>
</protein>
<dbReference type="OrthoDB" id="5082913at2759"/>
<feature type="region of interest" description="Disordered" evidence="2">
    <location>
        <begin position="824"/>
        <end position="849"/>
    </location>
</feature>
<organism evidence="3 4">
    <name type="scientific">Fusarium longipes</name>
    <dbReference type="NCBI Taxonomy" id="694270"/>
    <lineage>
        <taxon>Eukaryota</taxon>
        <taxon>Fungi</taxon>
        <taxon>Dikarya</taxon>
        <taxon>Ascomycota</taxon>
        <taxon>Pezizomycotina</taxon>
        <taxon>Sordariomycetes</taxon>
        <taxon>Hypocreomycetidae</taxon>
        <taxon>Hypocreales</taxon>
        <taxon>Nectriaceae</taxon>
        <taxon>Fusarium</taxon>
    </lineage>
</organism>
<evidence type="ECO:0000313" key="3">
    <source>
        <dbReference type="EMBL" id="RGP59188.1"/>
    </source>
</evidence>
<dbReference type="SUPFAM" id="SSF57997">
    <property type="entry name" value="Tropomyosin"/>
    <property type="match status" value="1"/>
</dbReference>
<proteinExistence type="predicted"/>
<dbReference type="Proteomes" id="UP000266234">
    <property type="component" value="Unassembled WGS sequence"/>
</dbReference>
<feature type="coiled-coil region" evidence="1">
    <location>
        <begin position="539"/>
        <end position="597"/>
    </location>
</feature>